<evidence type="ECO:0000256" key="2">
    <source>
        <dbReference type="RuleBase" id="RU361156"/>
    </source>
</evidence>
<keyword evidence="2" id="KW-0121">Carboxypeptidase</keyword>
<dbReference type="InterPro" id="IPR018202">
    <property type="entry name" value="Ser_caboxypep_ser_AS"/>
</dbReference>
<dbReference type="Proteomes" id="UP001152747">
    <property type="component" value="Unassembled WGS sequence"/>
</dbReference>
<dbReference type="SUPFAM" id="SSF53474">
    <property type="entry name" value="alpha/beta-Hydrolases"/>
    <property type="match status" value="1"/>
</dbReference>
<evidence type="ECO:0000313" key="4">
    <source>
        <dbReference type="Proteomes" id="UP001152747"/>
    </source>
</evidence>
<organism evidence="3 4">
    <name type="scientific">Caenorhabditis angaria</name>
    <dbReference type="NCBI Taxonomy" id="860376"/>
    <lineage>
        <taxon>Eukaryota</taxon>
        <taxon>Metazoa</taxon>
        <taxon>Ecdysozoa</taxon>
        <taxon>Nematoda</taxon>
        <taxon>Chromadorea</taxon>
        <taxon>Rhabditida</taxon>
        <taxon>Rhabditina</taxon>
        <taxon>Rhabditomorpha</taxon>
        <taxon>Rhabditoidea</taxon>
        <taxon>Rhabditidae</taxon>
        <taxon>Peloderinae</taxon>
        <taxon>Caenorhabditis</taxon>
    </lineage>
</organism>
<sequence>MLTPIFLALIFCSSCLSSRNKLEKLPGLYFHLYSDHYTGFLNVTDDERLFYWFMESQNTPSVDPLIFWFNGGPGCSSLTSLITELGPMLLDKTGENLKRNEYSWNRMASVVFLESPTGVGFSYTETGEYPIPTDDFLTAKLNYDAVKLFFKEFPEYRNHDVFISGESYGGIYVPMLVDEILNGQKDFPINLKGMLIGNGLLDKKLAQQTRTIMSYGRGFITESIFENHLVKCCNGSITCKDTKIDILDCSDLPLPEEWDDTFYDRYNLYRKCVDLDCGVYPHTIPESFFNSKRVRRTLQIPHDKRWRDCDDLAYDRNLESVKDQILRAAKNGVRSLIYFGDADLMCNFIMGQKFVAKLGLKKLSPKKPWFFKQHHFSGTQTIYENLKFVTIHGASHSAPETHPAECYHILQQFLKDQDI</sequence>
<dbReference type="Gene3D" id="3.40.50.1820">
    <property type="entry name" value="alpha/beta hydrolase"/>
    <property type="match status" value="1"/>
</dbReference>
<keyword evidence="2" id="KW-0378">Hydrolase</keyword>
<dbReference type="AlphaFoldDB" id="A0A9P1J1W4"/>
<proteinExistence type="inferred from homology"/>
<evidence type="ECO:0000313" key="3">
    <source>
        <dbReference type="EMBL" id="CAI5456666.1"/>
    </source>
</evidence>
<feature type="chain" id="PRO_5040531464" description="Carboxypeptidase" evidence="2">
    <location>
        <begin position="18"/>
        <end position="419"/>
    </location>
</feature>
<dbReference type="PROSITE" id="PS00131">
    <property type="entry name" value="CARBOXYPEPT_SER_SER"/>
    <property type="match status" value="1"/>
</dbReference>
<feature type="signal peptide" evidence="2">
    <location>
        <begin position="1"/>
        <end position="17"/>
    </location>
</feature>
<comment type="similarity">
    <text evidence="1 2">Belongs to the peptidase S10 family.</text>
</comment>
<dbReference type="InterPro" id="IPR029058">
    <property type="entry name" value="AB_hydrolase_fold"/>
</dbReference>
<keyword evidence="4" id="KW-1185">Reference proteome</keyword>
<dbReference type="PRINTS" id="PR00724">
    <property type="entry name" value="CRBOXYPTASEC"/>
</dbReference>
<gene>
    <name evidence="3" type="ORF">CAMP_LOCUS19303</name>
</gene>
<dbReference type="EMBL" id="CANHGI010000006">
    <property type="protein sequence ID" value="CAI5456666.1"/>
    <property type="molecule type" value="Genomic_DNA"/>
</dbReference>
<dbReference type="PROSITE" id="PS00560">
    <property type="entry name" value="CARBOXYPEPT_SER_HIS"/>
    <property type="match status" value="1"/>
</dbReference>
<evidence type="ECO:0000256" key="1">
    <source>
        <dbReference type="ARBA" id="ARBA00009431"/>
    </source>
</evidence>
<accession>A0A9P1J1W4</accession>
<keyword evidence="2" id="KW-0732">Signal</keyword>
<dbReference type="OrthoDB" id="443318at2759"/>
<dbReference type="PANTHER" id="PTHR11802:SF201">
    <property type="entry name" value="CARBOXYPEPTIDASE"/>
    <property type="match status" value="1"/>
</dbReference>
<dbReference type="EC" id="3.4.16.-" evidence="2"/>
<dbReference type="GO" id="GO:0006508">
    <property type="term" value="P:proteolysis"/>
    <property type="evidence" value="ECO:0007669"/>
    <property type="project" value="UniProtKB-KW"/>
</dbReference>
<keyword evidence="2" id="KW-0645">Protease</keyword>
<name>A0A9P1J1W4_9PELO</name>
<comment type="caution">
    <text evidence="3">The sequence shown here is derived from an EMBL/GenBank/DDBJ whole genome shotgun (WGS) entry which is preliminary data.</text>
</comment>
<dbReference type="Pfam" id="PF00450">
    <property type="entry name" value="Peptidase_S10"/>
    <property type="match status" value="1"/>
</dbReference>
<protein>
    <recommendedName>
        <fullName evidence="2">Carboxypeptidase</fullName>
        <ecNumber evidence="2">3.4.16.-</ecNumber>
    </recommendedName>
</protein>
<reference evidence="3" key="1">
    <citation type="submission" date="2022-11" db="EMBL/GenBank/DDBJ databases">
        <authorList>
            <person name="Kikuchi T."/>
        </authorList>
    </citation>
    <scope>NUCLEOTIDE SEQUENCE</scope>
    <source>
        <strain evidence="3">PS1010</strain>
    </source>
</reference>
<dbReference type="GO" id="GO:0004185">
    <property type="term" value="F:serine-type carboxypeptidase activity"/>
    <property type="evidence" value="ECO:0007669"/>
    <property type="project" value="UniProtKB-UniRule"/>
</dbReference>
<dbReference type="PANTHER" id="PTHR11802">
    <property type="entry name" value="SERINE PROTEASE FAMILY S10 SERINE CARBOXYPEPTIDASE"/>
    <property type="match status" value="1"/>
</dbReference>
<dbReference type="InterPro" id="IPR001563">
    <property type="entry name" value="Peptidase_S10"/>
</dbReference>
<dbReference type="InterPro" id="IPR033124">
    <property type="entry name" value="Ser_caboxypep_his_AS"/>
</dbReference>